<dbReference type="InterPro" id="IPR036291">
    <property type="entry name" value="NAD(P)-bd_dom_sf"/>
</dbReference>
<sequence length="441" mass="49103">MGYPESERHQQDGQSGKDRLYIIITGANSGIGLGIATRILFQLAFTSSSTAPPPDSLPQQALLQFTSPDTGSSDLSCPFVNNSGITLILACRSKSRALEARGILFTRLRAECRNRGLKDSEGEKIVNKVEIVWEALDLSEMRSVSTFVDNVKTNYPYVTHLFNNAGVGAWAGIHWPSAFFECLTDPIKGMTDPEFKKQYQGWKSEKDGLGWVWQCNVFSHWCITKALLPHIQRSPFHSPRIIWTSSLLGSNAPKLNLSDLQCIESLRSYEESKRQVDLLCASLDRELASQPLGIRCITGDPAVTATEIFRPQLGFWLYQAMMFAFYFVRLVCNSQNHPISPMNGTITFVHLALLSASLIPTPSSSFPSSSTSKAESPTTPTDPPHTQQAFKFRSQADRWGNPYVSVVQFEWDEVEAGKLVDYMENLRQVWGKALGGLGYQS</sequence>
<dbReference type="InterPro" id="IPR051593">
    <property type="entry name" value="Ergosterol_Biosynth_ERG27"/>
</dbReference>
<evidence type="ECO:0000256" key="3">
    <source>
        <dbReference type="ARBA" id="ARBA00022955"/>
    </source>
</evidence>
<dbReference type="GO" id="GO:0005789">
    <property type="term" value="C:endoplasmic reticulum membrane"/>
    <property type="evidence" value="ECO:0007669"/>
    <property type="project" value="TreeGrafter"/>
</dbReference>
<dbReference type="InterPro" id="IPR002347">
    <property type="entry name" value="SDR_fam"/>
</dbReference>
<reference evidence="11" key="1">
    <citation type="submission" date="2014-08" db="EMBL/GenBank/DDBJ databases">
        <authorList>
            <person name="Sharma Rahul"/>
            <person name="Thines Marco"/>
        </authorList>
    </citation>
    <scope>NUCLEOTIDE SEQUENCE</scope>
</reference>
<evidence type="ECO:0000256" key="9">
    <source>
        <dbReference type="SAM" id="MobiDB-lite"/>
    </source>
</evidence>
<dbReference type="Pfam" id="PF00106">
    <property type="entry name" value="adh_short"/>
    <property type="match status" value="1"/>
</dbReference>
<dbReference type="PRINTS" id="PR00081">
    <property type="entry name" value="GDHRDH"/>
</dbReference>
<protein>
    <recommendedName>
        <fullName evidence="8">3beta-hydroxysteroid 3-dehydrogenase</fullName>
        <ecNumber evidence="8">1.1.1.270</ecNumber>
    </recommendedName>
</protein>
<keyword evidence="10" id="KW-0812">Transmembrane</keyword>
<evidence type="ECO:0000256" key="2">
    <source>
        <dbReference type="ARBA" id="ARBA00022857"/>
    </source>
</evidence>
<proteinExistence type="inferred from homology"/>
<keyword evidence="1" id="KW-0444">Lipid biosynthesis</keyword>
<feature type="compositionally biased region" description="Low complexity" evidence="9">
    <location>
        <begin position="364"/>
        <end position="379"/>
    </location>
</feature>
<comment type="pathway">
    <text evidence="6">Steroid biosynthesis; zymosterol biosynthesis; zymosterol from lanosterol: step 5/6.</text>
</comment>
<dbReference type="GO" id="GO:0006694">
    <property type="term" value="P:steroid biosynthetic process"/>
    <property type="evidence" value="ECO:0007669"/>
    <property type="project" value="UniProtKB-KW"/>
</dbReference>
<evidence type="ECO:0000256" key="10">
    <source>
        <dbReference type="SAM" id="Phobius"/>
    </source>
</evidence>
<evidence type="ECO:0000256" key="1">
    <source>
        <dbReference type="ARBA" id="ARBA00022516"/>
    </source>
</evidence>
<evidence type="ECO:0000256" key="6">
    <source>
        <dbReference type="ARBA" id="ARBA00023589"/>
    </source>
</evidence>
<evidence type="ECO:0000256" key="7">
    <source>
        <dbReference type="ARBA" id="ARBA00023593"/>
    </source>
</evidence>
<evidence type="ECO:0000256" key="8">
    <source>
        <dbReference type="ARBA" id="ARBA00023621"/>
    </source>
</evidence>
<dbReference type="GO" id="GO:0000253">
    <property type="term" value="F:3-beta-hydroxysteroid 3-dehydrogenase (NADP+) activity"/>
    <property type="evidence" value="ECO:0007669"/>
    <property type="project" value="UniProtKB-EC"/>
</dbReference>
<dbReference type="SUPFAM" id="SSF51735">
    <property type="entry name" value="NAD(P)-binding Rossmann-fold domains"/>
    <property type="match status" value="1"/>
</dbReference>
<accession>A0A0F7SEB4</accession>
<evidence type="ECO:0000256" key="5">
    <source>
        <dbReference type="ARBA" id="ARBA00023098"/>
    </source>
</evidence>
<feature type="region of interest" description="Disordered" evidence="9">
    <location>
        <begin position="364"/>
        <end position="387"/>
    </location>
</feature>
<keyword evidence="2" id="KW-0521">NADP</keyword>
<keyword evidence="4" id="KW-0560">Oxidoreductase</keyword>
<dbReference type="EMBL" id="LN483144">
    <property type="protein sequence ID" value="CDZ96536.1"/>
    <property type="molecule type" value="Genomic_DNA"/>
</dbReference>
<dbReference type="Gene3D" id="3.40.50.720">
    <property type="entry name" value="NAD(P)-binding Rossmann-like Domain"/>
    <property type="match status" value="1"/>
</dbReference>
<organism evidence="11">
    <name type="scientific">Phaffia rhodozyma</name>
    <name type="common">Yeast</name>
    <name type="synonym">Xanthophyllomyces dendrorhous</name>
    <dbReference type="NCBI Taxonomy" id="264483"/>
    <lineage>
        <taxon>Eukaryota</taxon>
        <taxon>Fungi</taxon>
        <taxon>Dikarya</taxon>
        <taxon>Basidiomycota</taxon>
        <taxon>Agaricomycotina</taxon>
        <taxon>Tremellomycetes</taxon>
        <taxon>Cystofilobasidiales</taxon>
        <taxon>Mrakiaceae</taxon>
        <taxon>Phaffia</taxon>
    </lineage>
</organism>
<dbReference type="PANTHER" id="PTHR43647:SF1">
    <property type="entry name" value="3-KETO-STEROID REDUCTASE ERG27"/>
    <property type="match status" value="1"/>
</dbReference>
<evidence type="ECO:0000313" key="11">
    <source>
        <dbReference type="EMBL" id="CDZ96536.1"/>
    </source>
</evidence>
<dbReference type="EC" id="1.1.1.270" evidence="8"/>
<feature type="transmembrane region" description="Helical" evidence="10">
    <location>
        <begin position="20"/>
        <end position="41"/>
    </location>
</feature>
<keyword evidence="10" id="KW-1133">Transmembrane helix</keyword>
<keyword evidence="5" id="KW-0443">Lipid metabolism</keyword>
<dbReference type="GO" id="GO:0005741">
    <property type="term" value="C:mitochondrial outer membrane"/>
    <property type="evidence" value="ECO:0007669"/>
    <property type="project" value="TreeGrafter"/>
</dbReference>
<dbReference type="AlphaFoldDB" id="A0A0F7SEB4"/>
<comment type="similarity">
    <text evidence="7">Belongs to the short-chain dehydrogenases/reductases (SDR) family. ERG27 subfamily.</text>
</comment>
<keyword evidence="10" id="KW-0472">Membrane</keyword>
<dbReference type="GO" id="GO:0005811">
    <property type="term" value="C:lipid droplet"/>
    <property type="evidence" value="ECO:0007669"/>
    <property type="project" value="TreeGrafter"/>
</dbReference>
<keyword evidence="3" id="KW-0752">Steroid biosynthesis</keyword>
<name>A0A0F7SEB4_PHARH</name>
<evidence type="ECO:0000256" key="4">
    <source>
        <dbReference type="ARBA" id="ARBA00023002"/>
    </source>
</evidence>
<dbReference type="PANTHER" id="PTHR43647">
    <property type="entry name" value="DEHYDROGENASE"/>
    <property type="match status" value="1"/>
</dbReference>